<dbReference type="InterPro" id="IPR057937">
    <property type="entry name" value="HVO_2718-like_HTH"/>
</dbReference>
<dbReference type="CDD" id="cd00093">
    <property type="entry name" value="HTH_XRE"/>
    <property type="match status" value="1"/>
</dbReference>
<protein>
    <submittedName>
        <fullName evidence="4">Multiprotein-bridging factor 1 family protein</fullName>
    </submittedName>
</protein>
<accession>A0ABD5Z1G5</accession>
<gene>
    <name evidence="4" type="ORF">ACFQJ9_06365</name>
</gene>
<feature type="domain" description="MJ0586 N-terminal zinc binding" evidence="3">
    <location>
        <begin position="16"/>
        <end position="50"/>
    </location>
</feature>
<dbReference type="RefSeq" id="WP_279528990.1">
    <property type="nucleotide sequence ID" value="NZ_CP122312.1"/>
</dbReference>
<dbReference type="InterPro" id="IPR010982">
    <property type="entry name" value="Lambda_DNA-bd_dom_sf"/>
</dbReference>
<feature type="domain" description="Transcription regulator HVO-2718-like helix-turn-helix" evidence="2">
    <location>
        <begin position="94"/>
        <end position="165"/>
    </location>
</feature>
<dbReference type="Gene3D" id="1.10.260.40">
    <property type="entry name" value="lambda repressor-like DNA-binding domains"/>
    <property type="match status" value="1"/>
</dbReference>
<feature type="region of interest" description="Disordered" evidence="1">
    <location>
        <begin position="47"/>
        <end position="98"/>
    </location>
</feature>
<evidence type="ECO:0000313" key="5">
    <source>
        <dbReference type="Proteomes" id="UP001596447"/>
    </source>
</evidence>
<evidence type="ECO:0000259" key="2">
    <source>
        <dbReference type="Pfam" id="PF24250"/>
    </source>
</evidence>
<dbReference type="EMBL" id="JBHTAR010000011">
    <property type="protein sequence ID" value="MFC7199040.1"/>
    <property type="molecule type" value="Genomic_DNA"/>
</dbReference>
<feature type="compositionally biased region" description="Basic and acidic residues" evidence="1">
    <location>
        <begin position="49"/>
        <end position="65"/>
    </location>
</feature>
<evidence type="ECO:0000259" key="3">
    <source>
        <dbReference type="Pfam" id="PF26602"/>
    </source>
</evidence>
<sequence>MAKYSTGGSSGDADSGTCELCGASSDSLVTATVAGAELNVCSDCVNLDETPKTQRSRTDSDEQQRKRQAAQNTAQTIDAGKPDSSHWEEGADYDSDQLPYLVSGYGEKVREARQEAGYQLDELAEELGLDENDLLAVEQGRATQAGVGGSVVEALEERLDLTLTE</sequence>
<reference evidence="4 5" key="1">
    <citation type="journal article" date="2019" name="Int. J. Syst. Evol. Microbiol.">
        <title>The Global Catalogue of Microorganisms (GCM) 10K type strain sequencing project: providing services to taxonomists for standard genome sequencing and annotation.</title>
        <authorList>
            <consortium name="The Broad Institute Genomics Platform"/>
            <consortium name="The Broad Institute Genome Sequencing Center for Infectious Disease"/>
            <person name="Wu L."/>
            <person name="Ma J."/>
        </authorList>
    </citation>
    <scope>NUCLEOTIDE SEQUENCE [LARGE SCALE GENOMIC DNA]</scope>
    <source>
        <strain evidence="4 5">XZGYJ-43</strain>
    </source>
</reference>
<dbReference type="Pfam" id="PF26602">
    <property type="entry name" value="HVO_2718_N"/>
    <property type="match status" value="1"/>
</dbReference>
<dbReference type="InterPro" id="IPR058562">
    <property type="entry name" value="MJ0586_N"/>
</dbReference>
<proteinExistence type="predicted"/>
<dbReference type="Pfam" id="PF24250">
    <property type="entry name" value="HVO_2718"/>
    <property type="match status" value="1"/>
</dbReference>
<dbReference type="Proteomes" id="UP001596447">
    <property type="component" value="Unassembled WGS sequence"/>
</dbReference>
<dbReference type="AlphaFoldDB" id="A0ABD5Z1G5"/>
<name>A0ABD5Z1G5_9EURY</name>
<feature type="compositionally biased region" description="Basic and acidic residues" evidence="1">
    <location>
        <begin position="80"/>
        <end position="89"/>
    </location>
</feature>
<comment type="caution">
    <text evidence="4">The sequence shown here is derived from an EMBL/GenBank/DDBJ whole genome shotgun (WGS) entry which is preliminary data.</text>
</comment>
<evidence type="ECO:0000313" key="4">
    <source>
        <dbReference type="EMBL" id="MFC7199040.1"/>
    </source>
</evidence>
<evidence type="ECO:0000256" key="1">
    <source>
        <dbReference type="SAM" id="MobiDB-lite"/>
    </source>
</evidence>
<dbReference type="InterPro" id="IPR001387">
    <property type="entry name" value="Cro/C1-type_HTH"/>
</dbReference>
<keyword evidence="5" id="KW-1185">Reference proteome</keyword>
<organism evidence="4 5">
    <name type="scientific">Halospeciosus flavus</name>
    <dbReference type="NCBI Taxonomy" id="3032283"/>
    <lineage>
        <taxon>Archaea</taxon>
        <taxon>Methanobacteriati</taxon>
        <taxon>Methanobacteriota</taxon>
        <taxon>Stenosarchaea group</taxon>
        <taxon>Halobacteria</taxon>
        <taxon>Halobacteriales</taxon>
        <taxon>Halobacteriaceae</taxon>
        <taxon>Halospeciosus</taxon>
    </lineage>
</organism>
<dbReference type="SUPFAM" id="SSF47413">
    <property type="entry name" value="lambda repressor-like DNA-binding domains"/>
    <property type="match status" value="1"/>
</dbReference>